<dbReference type="InterPro" id="IPR008949">
    <property type="entry name" value="Isoprenoid_synthase_dom_sf"/>
</dbReference>
<gene>
    <name evidence="2" type="ORF">STAS_02930</name>
</gene>
<name>A0A5A7P328_STRAF</name>
<keyword evidence="3" id="KW-1185">Reference proteome</keyword>
<dbReference type="AlphaFoldDB" id="A0A5A7P328"/>
<dbReference type="SUPFAM" id="SSF48576">
    <property type="entry name" value="Terpenoid synthases"/>
    <property type="match status" value="1"/>
</dbReference>
<sequence>MSFAFLRVVCPTSDFSNNSGVLEPLGEKNRSFLSPKTLACHGRPSKSQQRKNRKYFSPTHVDLRHSSLGSSSLDNGSRFSPPSSMVASPAADIALTSEQKVYDVVLRQAALVKRQLESKEDLEVKPDIVLPGALSLLTEAYDRCREVCEEYAKTFYLGTMLMTPERRKAIWAIYADEALRNLGMPL</sequence>
<comment type="caution">
    <text evidence="2">The sequence shown here is derived from an EMBL/GenBank/DDBJ whole genome shotgun (WGS) entry which is preliminary data.</text>
</comment>
<accession>A0A5A7P328</accession>
<dbReference type="PANTHER" id="PTHR31480">
    <property type="entry name" value="BIFUNCTIONAL LYCOPENE CYCLASE/PHYTOENE SYNTHASE"/>
    <property type="match status" value="1"/>
</dbReference>
<dbReference type="Gene3D" id="1.10.600.10">
    <property type="entry name" value="Farnesyl Diphosphate Synthase"/>
    <property type="match status" value="1"/>
</dbReference>
<protein>
    <submittedName>
        <fullName evidence="2">Phytoene synthase</fullName>
    </submittedName>
</protein>
<feature type="compositionally biased region" description="Low complexity" evidence="1">
    <location>
        <begin position="66"/>
        <end position="81"/>
    </location>
</feature>
<evidence type="ECO:0000313" key="2">
    <source>
        <dbReference type="EMBL" id="GER27235.1"/>
    </source>
</evidence>
<feature type="region of interest" description="Disordered" evidence="1">
    <location>
        <begin position="62"/>
        <end position="81"/>
    </location>
</feature>
<dbReference type="EMBL" id="BKCP01001669">
    <property type="protein sequence ID" value="GER27235.1"/>
    <property type="molecule type" value="Genomic_DNA"/>
</dbReference>
<dbReference type="OrthoDB" id="1738617at2759"/>
<organism evidence="2 3">
    <name type="scientific">Striga asiatica</name>
    <name type="common">Asiatic witchweed</name>
    <name type="synonym">Buchnera asiatica</name>
    <dbReference type="NCBI Taxonomy" id="4170"/>
    <lineage>
        <taxon>Eukaryota</taxon>
        <taxon>Viridiplantae</taxon>
        <taxon>Streptophyta</taxon>
        <taxon>Embryophyta</taxon>
        <taxon>Tracheophyta</taxon>
        <taxon>Spermatophyta</taxon>
        <taxon>Magnoliopsida</taxon>
        <taxon>eudicotyledons</taxon>
        <taxon>Gunneridae</taxon>
        <taxon>Pentapetalae</taxon>
        <taxon>asterids</taxon>
        <taxon>lamiids</taxon>
        <taxon>Lamiales</taxon>
        <taxon>Orobanchaceae</taxon>
        <taxon>Buchnereae</taxon>
        <taxon>Striga</taxon>
    </lineage>
</organism>
<evidence type="ECO:0000256" key="1">
    <source>
        <dbReference type="SAM" id="MobiDB-lite"/>
    </source>
</evidence>
<reference evidence="3" key="1">
    <citation type="journal article" date="2019" name="Curr. Biol.">
        <title>Genome Sequence of Striga asiatica Provides Insight into the Evolution of Plant Parasitism.</title>
        <authorList>
            <person name="Yoshida S."/>
            <person name="Kim S."/>
            <person name="Wafula E.K."/>
            <person name="Tanskanen J."/>
            <person name="Kim Y.M."/>
            <person name="Honaas L."/>
            <person name="Yang Z."/>
            <person name="Spallek T."/>
            <person name="Conn C.E."/>
            <person name="Ichihashi Y."/>
            <person name="Cheong K."/>
            <person name="Cui S."/>
            <person name="Der J.P."/>
            <person name="Gundlach H."/>
            <person name="Jiao Y."/>
            <person name="Hori C."/>
            <person name="Ishida J.K."/>
            <person name="Kasahara H."/>
            <person name="Kiba T."/>
            <person name="Kim M.S."/>
            <person name="Koo N."/>
            <person name="Laohavisit A."/>
            <person name="Lee Y.H."/>
            <person name="Lumba S."/>
            <person name="McCourt P."/>
            <person name="Mortimer J.C."/>
            <person name="Mutuku J.M."/>
            <person name="Nomura T."/>
            <person name="Sasaki-Sekimoto Y."/>
            <person name="Seto Y."/>
            <person name="Wang Y."/>
            <person name="Wakatake T."/>
            <person name="Sakakibara H."/>
            <person name="Demura T."/>
            <person name="Yamaguchi S."/>
            <person name="Yoneyama K."/>
            <person name="Manabe R.I."/>
            <person name="Nelson D.C."/>
            <person name="Schulman A.H."/>
            <person name="Timko M.P."/>
            <person name="dePamphilis C.W."/>
            <person name="Choi D."/>
            <person name="Shirasu K."/>
        </authorList>
    </citation>
    <scope>NUCLEOTIDE SEQUENCE [LARGE SCALE GENOMIC DNA]</scope>
    <source>
        <strain evidence="3">cv. UVA1</strain>
    </source>
</reference>
<proteinExistence type="predicted"/>
<dbReference type="Proteomes" id="UP000325081">
    <property type="component" value="Unassembled WGS sequence"/>
</dbReference>
<evidence type="ECO:0000313" key="3">
    <source>
        <dbReference type="Proteomes" id="UP000325081"/>
    </source>
</evidence>